<sequence length="256" mass="26908">MGAVAWGSCAGAVAVSSQRGLQASPLPYLWVRLVVDAAWAEGGQQLQAQTPEAWLGPPAMRSVHHEAEFQAQYLGEATWVAGAVGVAGPTSVLPPNWPHSCSQLDMWCPAEAWACHLTRPLLPRQLPQREPQKLGRGNTVTDSIPAPVTTVCPNRQVPLACLCPLTQCPHPPQQAAAPWTVPGTSPLHRPLTSPLPGGEWSPAAGDSAPQGPGWVAGFAPHSPSPLPSPCLVVVSPSGSCPWQTIGPSSHIHRADR</sequence>
<dbReference type="AlphaFoldDB" id="A0A5E4ACE5"/>
<evidence type="ECO:0000256" key="1">
    <source>
        <dbReference type="SAM" id="MobiDB-lite"/>
    </source>
</evidence>
<name>A0A5E4ACE5_MARMO</name>
<reference evidence="2" key="1">
    <citation type="submission" date="2019-04" db="EMBL/GenBank/DDBJ databases">
        <authorList>
            <person name="Alioto T."/>
            <person name="Alioto T."/>
        </authorList>
    </citation>
    <scope>NUCLEOTIDE SEQUENCE [LARGE SCALE GENOMIC DNA]</scope>
</reference>
<evidence type="ECO:0000313" key="2">
    <source>
        <dbReference type="EMBL" id="VTJ54735.1"/>
    </source>
</evidence>
<accession>A0A5E4ACE5</accession>
<gene>
    <name evidence="2" type="ORF">MONAX_5E015355</name>
</gene>
<comment type="caution">
    <text evidence="2">The sequence shown here is derived from an EMBL/GenBank/DDBJ whole genome shotgun (WGS) entry which is preliminary data.</text>
</comment>
<protein>
    <submittedName>
        <fullName evidence="2">Uncharacterized protein</fullName>
    </submittedName>
</protein>
<dbReference type="EMBL" id="CABDUW010000040">
    <property type="protein sequence ID" value="VTJ54735.1"/>
    <property type="molecule type" value="Genomic_DNA"/>
</dbReference>
<organism evidence="2">
    <name type="scientific">Marmota monax</name>
    <name type="common">Woodchuck</name>
    <dbReference type="NCBI Taxonomy" id="9995"/>
    <lineage>
        <taxon>Eukaryota</taxon>
        <taxon>Metazoa</taxon>
        <taxon>Chordata</taxon>
        <taxon>Craniata</taxon>
        <taxon>Vertebrata</taxon>
        <taxon>Euteleostomi</taxon>
        <taxon>Mammalia</taxon>
        <taxon>Eutheria</taxon>
        <taxon>Euarchontoglires</taxon>
        <taxon>Glires</taxon>
        <taxon>Rodentia</taxon>
        <taxon>Sciuromorpha</taxon>
        <taxon>Sciuridae</taxon>
        <taxon>Xerinae</taxon>
        <taxon>Marmotini</taxon>
        <taxon>Marmota</taxon>
    </lineage>
</organism>
<proteinExistence type="predicted"/>
<feature type="region of interest" description="Disordered" evidence="1">
    <location>
        <begin position="185"/>
        <end position="220"/>
    </location>
</feature>